<reference evidence="4" key="2">
    <citation type="submission" date="2021-04" db="EMBL/GenBank/DDBJ databases">
        <authorList>
            <person name="Gilroy R."/>
        </authorList>
    </citation>
    <scope>NUCLEOTIDE SEQUENCE</scope>
    <source>
        <strain evidence="4">1193</strain>
    </source>
</reference>
<comment type="caution">
    <text evidence="4">The sequence shown here is derived from an EMBL/GenBank/DDBJ whole genome shotgun (WGS) entry which is preliminary data.</text>
</comment>
<evidence type="ECO:0000313" key="4">
    <source>
        <dbReference type="EMBL" id="HIX60992.1"/>
    </source>
</evidence>
<evidence type="ECO:0000313" key="5">
    <source>
        <dbReference type="Proteomes" id="UP000824248"/>
    </source>
</evidence>
<evidence type="ECO:0000256" key="3">
    <source>
        <dbReference type="SAM" id="Phobius"/>
    </source>
</evidence>
<feature type="region of interest" description="Disordered" evidence="2">
    <location>
        <begin position="103"/>
        <end position="134"/>
    </location>
</feature>
<keyword evidence="3" id="KW-0812">Transmembrane</keyword>
<keyword evidence="1" id="KW-0175">Coiled coil</keyword>
<organism evidence="4 5">
    <name type="scientific">Candidatus Halomonas stercoripullorum</name>
    <dbReference type="NCBI Taxonomy" id="2838617"/>
    <lineage>
        <taxon>Bacteria</taxon>
        <taxon>Pseudomonadati</taxon>
        <taxon>Pseudomonadota</taxon>
        <taxon>Gammaproteobacteria</taxon>
        <taxon>Oceanospirillales</taxon>
        <taxon>Halomonadaceae</taxon>
        <taxon>Halomonas</taxon>
    </lineage>
</organism>
<keyword evidence="3" id="KW-0472">Membrane</keyword>
<keyword evidence="3" id="KW-1133">Transmembrane helix</keyword>
<gene>
    <name evidence="4" type="ORF">H9854_01985</name>
</gene>
<proteinExistence type="predicted"/>
<feature type="transmembrane region" description="Helical" evidence="3">
    <location>
        <begin position="42"/>
        <end position="63"/>
    </location>
</feature>
<feature type="coiled-coil region" evidence="1">
    <location>
        <begin position="243"/>
        <end position="270"/>
    </location>
</feature>
<feature type="transmembrane region" description="Helical" evidence="3">
    <location>
        <begin position="12"/>
        <end position="30"/>
    </location>
</feature>
<dbReference type="EMBL" id="DXFC01000058">
    <property type="protein sequence ID" value="HIX60992.1"/>
    <property type="molecule type" value="Genomic_DNA"/>
</dbReference>
<sequence length="315" mass="35534">MLEFLQGFAYGLFVTCLPWGLVGLVNPRLVLPTEQPGRFQVLFRYGLLLPFVSIVIWLTSLWGGFGPSLGGWLAGLVAVGVALPVERRWRRWRGRRRQRQLQAQATAASQQQRARQAQNAREAGVTELDPTQPPANADEVVLALCRAKQQLVDTGRRDLAGQVDRFYTRYRHVMALLTTRFDPAELAFERSRSLISEVCLGAVDTFTSMAAQARGVIGLDGEYVRRRLAREGSRLAVEERIALKRRLELLEETEKRIRRLVARNESALTLLDDTAVALAQVETGRPQASLATDQALEELRRFIQGAQRYSRSERH</sequence>
<reference evidence="4" key="1">
    <citation type="journal article" date="2021" name="PeerJ">
        <title>Extensive microbial diversity within the chicken gut microbiome revealed by metagenomics and culture.</title>
        <authorList>
            <person name="Gilroy R."/>
            <person name="Ravi A."/>
            <person name="Getino M."/>
            <person name="Pursley I."/>
            <person name="Horton D.L."/>
            <person name="Alikhan N.F."/>
            <person name="Baker D."/>
            <person name="Gharbi K."/>
            <person name="Hall N."/>
            <person name="Watson M."/>
            <person name="Adriaenssens E.M."/>
            <person name="Foster-Nyarko E."/>
            <person name="Jarju S."/>
            <person name="Secka A."/>
            <person name="Antonio M."/>
            <person name="Oren A."/>
            <person name="Chaudhuri R.R."/>
            <person name="La Ragione R."/>
            <person name="Hildebrand F."/>
            <person name="Pallen M.J."/>
        </authorList>
    </citation>
    <scope>NUCLEOTIDE SEQUENCE</scope>
    <source>
        <strain evidence="4">1193</strain>
    </source>
</reference>
<name>A0A9D1WMV6_9GAMM</name>
<feature type="compositionally biased region" description="Low complexity" evidence="2">
    <location>
        <begin position="103"/>
        <end position="123"/>
    </location>
</feature>
<evidence type="ECO:0000256" key="1">
    <source>
        <dbReference type="SAM" id="Coils"/>
    </source>
</evidence>
<feature type="transmembrane region" description="Helical" evidence="3">
    <location>
        <begin position="69"/>
        <end position="89"/>
    </location>
</feature>
<evidence type="ECO:0000256" key="2">
    <source>
        <dbReference type="SAM" id="MobiDB-lite"/>
    </source>
</evidence>
<dbReference type="AlphaFoldDB" id="A0A9D1WMV6"/>
<dbReference type="Proteomes" id="UP000824248">
    <property type="component" value="Unassembled WGS sequence"/>
</dbReference>
<protein>
    <submittedName>
        <fullName evidence="4">Cobyrinic acid a,c-diamide synthase</fullName>
    </submittedName>
</protein>
<accession>A0A9D1WMV6</accession>